<dbReference type="AlphaFoldDB" id="A0ABD0Z9T7"/>
<dbReference type="Proteomes" id="UP001558652">
    <property type="component" value="Unassembled WGS sequence"/>
</dbReference>
<feature type="coiled-coil region" evidence="1">
    <location>
        <begin position="269"/>
        <end position="324"/>
    </location>
</feature>
<dbReference type="EMBL" id="JBFDAA010000005">
    <property type="protein sequence ID" value="KAL1132104.1"/>
    <property type="molecule type" value="Genomic_DNA"/>
</dbReference>
<reference evidence="2 3" key="1">
    <citation type="submission" date="2024-07" db="EMBL/GenBank/DDBJ databases">
        <title>Chromosome-level genome assembly of the water stick insect Ranatra chinensis (Heteroptera: Nepidae).</title>
        <authorList>
            <person name="Liu X."/>
        </authorList>
    </citation>
    <scope>NUCLEOTIDE SEQUENCE [LARGE SCALE GENOMIC DNA]</scope>
    <source>
        <strain evidence="2">Cailab_2021Rc</strain>
        <tissue evidence="2">Muscle</tissue>
    </source>
</reference>
<evidence type="ECO:0000256" key="1">
    <source>
        <dbReference type="SAM" id="Coils"/>
    </source>
</evidence>
<comment type="caution">
    <text evidence="2">The sequence shown here is derived from an EMBL/GenBank/DDBJ whole genome shotgun (WGS) entry which is preliminary data.</text>
</comment>
<organism evidence="2 3">
    <name type="scientific">Ranatra chinensis</name>
    <dbReference type="NCBI Taxonomy" id="642074"/>
    <lineage>
        <taxon>Eukaryota</taxon>
        <taxon>Metazoa</taxon>
        <taxon>Ecdysozoa</taxon>
        <taxon>Arthropoda</taxon>
        <taxon>Hexapoda</taxon>
        <taxon>Insecta</taxon>
        <taxon>Pterygota</taxon>
        <taxon>Neoptera</taxon>
        <taxon>Paraneoptera</taxon>
        <taxon>Hemiptera</taxon>
        <taxon>Heteroptera</taxon>
        <taxon>Panheteroptera</taxon>
        <taxon>Nepomorpha</taxon>
        <taxon>Nepidae</taxon>
        <taxon>Ranatrinae</taxon>
        <taxon>Ranatra</taxon>
    </lineage>
</organism>
<keyword evidence="1" id="KW-0175">Coiled coil</keyword>
<accession>A0ABD0Z9T7</accession>
<feature type="coiled-coil region" evidence="1">
    <location>
        <begin position="429"/>
        <end position="488"/>
    </location>
</feature>
<protein>
    <submittedName>
        <fullName evidence="2">Uncharacterized protein</fullName>
    </submittedName>
</protein>
<feature type="coiled-coil region" evidence="1">
    <location>
        <begin position="527"/>
        <end position="587"/>
    </location>
</feature>
<sequence>MHEEVDCDNEVESNSGQIFYEETMRGPTTQTNEAHTDIELNLTDINREIDSLKEVIRTQCQSMNQFCKMCEDMNIQISRLNHSKQDGLQKNEGIIQMCNNIQKVQVEIDDVVEKAVAIYDRFLPNDQNILTEGNEQLREQCQIDSERRAIYAADKEEIKGKGEFMLEILSSGLSNKGSCLKTISQAIKSLKAQMVNETDAEIVLVSEQISKIEDYKSELEKRMTAVEEELKMLGEVISRMEAEHNNESINLNIKTEEIYSLMNSEKNMIASRNEKIEHLKNMLKELSAHYNNLKVNISKEETAIENVRKEIEVSKLEVQKLEFSIHKINEYLSSSAAIFKQSEECKDAVLRHELALGRLQNELEMNKNEKSILATSIENFKLAIKEAENSHDSLVLDNNKFQQANDLLRSELTEIEFSNKNEKTIFSRCEEAKCELENKKLINNELKSAVENLSSMHETLTNKIESTLKELSNVMEELHTENKKVASTESYLKQREWEQYMQAVNADTMYGRLLQDVEVKTNECKVIRDLIDKIAELQKEQTLNQEKFTSDKKALIESLSKKIESKLIEIRTAQKDLDSDMQEKEEELCQLKQDNHYISCEVETLANLNASNEKYIEQFKCEQNPNSPLKFSEKFGSMDDIFGSSDAEEDEFRASNMQTDSCDSTAMKNAEYRNVATTIPIPIVVTILN</sequence>
<proteinExistence type="predicted"/>
<feature type="coiled-coil region" evidence="1">
    <location>
        <begin position="209"/>
        <end position="243"/>
    </location>
</feature>
<evidence type="ECO:0000313" key="2">
    <source>
        <dbReference type="EMBL" id="KAL1132104.1"/>
    </source>
</evidence>
<name>A0ABD0Z9T7_9HEMI</name>
<gene>
    <name evidence="2" type="ORF">AAG570_010062</name>
</gene>
<evidence type="ECO:0000313" key="3">
    <source>
        <dbReference type="Proteomes" id="UP001558652"/>
    </source>
</evidence>
<keyword evidence="3" id="KW-1185">Reference proteome</keyword>